<protein>
    <recommendedName>
        <fullName evidence="3">DUF4468 domain-containing protein</fullName>
    </recommendedName>
</protein>
<comment type="caution">
    <text evidence="1">The sequence shown here is derived from an EMBL/GenBank/DDBJ whole genome shotgun (WGS) entry which is preliminary data.</text>
</comment>
<organism evidence="1 2">
    <name type="scientific">Epilithonimonas ginsengisoli</name>
    <dbReference type="NCBI Taxonomy" id="1245592"/>
    <lineage>
        <taxon>Bacteria</taxon>
        <taxon>Pseudomonadati</taxon>
        <taxon>Bacteroidota</taxon>
        <taxon>Flavobacteriia</taxon>
        <taxon>Flavobacteriales</taxon>
        <taxon>Weeksellaceae</taxon>
        <taxon>Chryseobacterium group</taxon>
        <taxon>Epilithonimonas</taxon>
    </lineage>
</organism>
<reference evidence="1 2" key="1">
    <citation type="submission" date="2023-11" db="EMBL/GenBank/DDBJ databases">
        <title>First isolation, identification, and characterization of non-pathogenic Epilithonimonas ginsengisoli isolated from diseased farmed rainbow trout (Oncorhynchus mykiss) in Chile.</title>
        <authorList>
            <person name="Miranda C.D."/>
            <person name="Irgang R."/>
            <person name="Concha C."/>
            <person name="Rojas R."/>
            <person name="Avendano R."/>
        </authorList>
    </citation>
    <scope>NUCLEOTIDE SEQUENCE [LARGE SCALE GENOMIC DNA]</scope>
    <source>
        <strain evidence="1 2">FP99</strain>
    </source>
</reference>
<accession>A0ABU4JLC1</accession>
<dbReference type="EMBL" id="JAMXLT020000028">
    <property type="protein sequence ID" value="MDW8550276.1"/>
    <property type="molecule type" value="Genomic_DNA"/>
</dbReference>
<dbReference type="Proteomes" id="UP001204439">
    <property type="component" value="Unassembled WGS sequence"/>
</dbReference>
<dbReference type="RefSeq" id="WP_131797831.1">
    <property type="nucleotide sequence ID" value="NZ_JAMXLT020000028.1"/>
</dbReference>
<name>A0ABU4JLC1_9FLAO</name>
<proteinExistence type="predicted"/>
<keyword evidence="2" id="KW-1185">Reference proteome</keyword>
<evidence type="ECO:0000313" key="2">
    <source>
        <dbReference type="Proteomes" id="UP001204439"/>
    </source>
</evidence>
<evidence type="ECO:0008006" key="3">
    <source>
        <dbReference type="Google" id="ProtNLM"/>
    </source>
</evidence>
<evidence type="ECO:0000313" key="1">
    <source>
        <dbReference type="EMBL" id="MDW8550276.1"/>
    </source>
</evidence>
<sequence>MKKILIIVSVLFVFFSVLTYIFITGWERGREPKRADFEMYENKKLEDSIKSITTKKTKSTISEKKISEIQNQSFVISCGSGCAMTYKVKEINQINQVSIEVTFEVDMYIDEQITETFDETYVFSYGNINTIRNKKSDEYIEKIFTESAQQSFTDFGAKLIRSGILTD</sequence>
<gene>
    <name evidence="1" type="ORF">NG800_015215</name>
</gene>